<evidence type="ECO:0000256" key="4">
    <source>
        <dbReference type="ARBA" id="ARBA00022450"/>
    </source>
</evidence>
<dbReference type="Pfam" id="PF00698">
    <property type="entry name" value="Acyl_transf_1"/>
    <property type="match status" value="1"/>
</dbReference>
<dbReference type="InterPro" id="IPR018201">
    <property type="entry name" value="Ketoacyl_synth_AS"/>
</dbReference>
<dbReference type="InterPro" id="IPR016035">
    <property type="entry name" value="Acyl_Trfase/lysoPLipase"/>
</dbReference>
<dbReference type="PANTHER" id="PTHR45527">
    <property type="entry name" value="NONRIBOSOMAL PEPTIDE SYNTHETASE"/>
    <property type="match status" value="1"/>
</dbReference>
<evidence type="ECO:0000256" key="5">
    <source>
        <dbReference type="ARBA" id="ARBA00022490"/>
    </source>
</evidence>
<dbReference type="Pfam" id="PF02801">
    <property type="entry name" value="Ketoacyl-synt_C"/>
    <property type="match status" value="1"/>
</dbReference>
<dbReference type="Pfam" id="PF00202">
    <property type="entry name" value="Aminotran_3"/>
    <property type="match status" value="1"/>
</dbReference>
<feature type="domain" description="Carrier" evidence="13">
    <location>
        <begin position="542"/>
        <end position="617"/>
    </location>
</feature>
<gene>
    <name evidence="15" type="ORF">CYFUS_007884</name>
</gene>
<dbReference type="Gene3D" id="3.40.640.10">
    <property type="entry name" value="Type I PLP-dependent aspartate aminotransferase-like (Major domain)"/>
    <property type="match status" value="1"/>
</dbReference>
<feature type="region of interest" description="Disordered" evidence="12">
    <location>
        <begin position="1686"/>
        <end position="1723"/>
    </location>
</feature>
<dbReference type="GO" id="GO:0043041">
    <property type="term" value="P:amino acid activation for nonribosomal peptide biosynthetic process"/>
    <property type="evidence" value="ECO:0007669"/>
    <property type="project" value="TreeGrafter"/>
</dbReference>
<dbReference type="FunFam" id="3.40.50.12780:FF:000012">
    <property type="entry name" value="Non-ribosomal peptide synthetase"/>
    <property type="match status" value="1"/>
</dbReference>
<feature type="domain" description="Carrier" evidence="13">
    <location>
        <begin position="3158"/>
        <end position="3232"/>
    </location>
</feature>
<dbReference type="InterPro" id="IPR014043">
    <property type="entry name" value="Acyl_transferase_dom"/>
</dbReference>
<dbReference type="Pfam" id="PF00109">
    <property type="entry name" value="ketoacyl-synt"/>
    <property type="match status" value="1"/>
</dbReference>
<dbReference type="Gene3D" id="3.40.366.10">
    <property type="entry name" value="Malonyl-Coenzyme A Acyl Carrier Protein, domain 2"/>
    <property type="match status" value="1"/>
</dbReference>
<evidence type="ECO:0000256" key="8">
    <source>
        <dbReference type="ARBA" id="ARBA00022898"/>
    </source>
</evidence>
<dbReference type="Gene3D" id="1.10.1200.10">
    <property type="entry name" value="ACP-like"/>
    <property type="match status" value="3"/>
</dbReference>
<dbReference type="Gene3D" id="3.40.47.10">
    <property type="match status" value="1"/>
</dbReference>
<dbReference type="KEGG" id="cfus:CYFUS_007884"/>
<dbReference type="InterPro" id="IPR014031">
    <property type="entry name" value="Ketoacyl_synth_C"/>
</dbReference>
<evidence type="ECO:0000256" key="3">
    <source>
        <dbReference type="ARBA" id="ARBA00004496"/>
    </source>
</evidence>
<dbReference type="Gene3D" id="3.30.559.10">
    <property type="entry name" value="Chloramphenicol acetyltransferase-like domain"/>
    <property type="match status" value="2"/>
</dbReference>
<dbReference type="InterPro" id="IPR014030">
    <property type="entry name" value="Ketoacyl_synth_N"/>
</dbReference>
<sequence>MLGFLQARGVARGDEVVLQLELNQDFVTALWACILGGLIPVPLAAGGADEHRLKVFKVWPVLHRPHLLCLDAVGAAGLVTFGRAQGLEAVVDVLERRVLLFEQARAHAEPGREHEAAPEDLALIQFSSGSTGEPKGVMVTHRAAIVNTTDMISTLRIGPEDRFLGWMPLTHDFGVIGFHFTPLVAGVSQYQLPTQRFARHPSLWLESAHAHRATILASPNFGYQHLLSHYDSEAVKHWDLSCVRIIQNGAEPISARLCRQFLDAMERHGLRREAMLPGYGLAEATLAVSYTELDEVFPARFVDRRFLGVGETIRDCGPEDAQAIELVEAGRPVSHTRVRIADEAFHPLPERTVGRVQIQGPNVTAGYYNAPEATQRAVGREGWLDTGDLGFLDEGRLVITGRAKDILFAGGLNFYPHDVERVGGEVEGVGSSAHIAVAGLHDHRQGVERVLAFVVFKRPLETFAPVARRLHRHVLQRLGLALDAVLPVIRIPKTTSGKVQRFALAKRYAEGGFDEVVTRLAALDAEAAAREAKGLKQAVAAQGRATVLAMVRQEAESIGGVPIDDEHRPLGQYGFGSARAVALSARLGALCGRQLPVSLLFDHPTLSTLTDAMVAELATPASVPVPAPESPAARASAPEDEPIAIVGMGCRFPGGGDSPERFWSLLERGHDASGDIPAERWDADAYFHAEPMPGKSYTRRGAFLREVKGFDAEFFGLMPREAEALDPQQRLLLEVSWEALEHSGIPARGLDGSATGVFVGVSGSDYGTLSTSSEEALTPYSLTGTLLSTAAGRLSYTLGLRGPSLAVDTACSSSLVAVHLAAQSLRRGESDLALAGGVNLLLSPRPFVGLSQLQALAPDGRCKTFDESADGYCRGEGAGVVVLKRLSDAERDGDRVIAVIRGTAVNHDGRSSGLTVPNGMAQEAVLRAALRDAGVEPASVSYLEAHGTGTRLGDPQELWAVHRVYGEGRSPQAPLRVGSVKTNIGHLESAAGVAGLCKVALSLERQRIPGHLHLRTPSTRIPWERMSVVVPRATGAWEAGAGPRRGAVSAFGLSGTNAHVVLEEYTPVRLERALPERPAHLLTLSARTEEGVRALASRYAEHLATATDADVADLCYTANAGRVHHPRRQAVVGASAARLRVELERLVQRPAGVLAPPEHERGCAWLFTGQGSQRLFMGRELYSSSPVFRAALDECAALLDPLTGHSLVASLYGQTAQASELDETIRAQPAIVAVEIALARLWRSWGLEPKWVVGHSLGEISAAHVAGALSLEDALRLVAVRARLMNALPERGIMASVFTDEQTARAALAPFTATVALAALNAPGSVVLSGREADVNTVLETLGARGIRFRRLGVSHAFHSPLMEPMLRSFVQELASLQARPAVLPLISTRTGRRLEEAPDVEHWRRQLVEPVRFHEALQSVFALGARTFLELGPAPILSALGPQCVPDPQVTWLHSLSSTESDWDSLLASLGALYRQGAAIDWRAFDAPYSRRVVDAPTYPFVRQPFWCSSASAKPSAAVPREGVQMNEVKPRVKARSAEIRTVILESVADLTGVEVENLDVSRNVFEMGLDSLVLFKVRQNLERRFGVLIEMTAFYGPASTIEGMVAYVESALPPVVEAAPVETPVAAAPVPAQAMPAQAVPAQAFTPMASPAAGAIERLMSQQLQFMEQQLALLRHVHGGAATPTATAPVATPVPAPAPAPEPTVSARPASPPPPASTPEVYVPYRRINTTAMAGGMDGRQKAFFETLIRDYTALTPGSKQLAQSSRALLANNRYVMGFRPAWKEFIYPLQVQRAQGSHIWDVDGNNFIDLAMGFGIYLFGHNPAFIREAVTEALGTGAPLGPMTPAPSEVAQLMRDFTGAERIAFYNSGTEAVMVALRLARTATGRAKVVLFSGSFHGAFDGVLASPGGGISPAVPMSPGTTENTVRDVIVLPYGASSSLKHIRACAGELAAVIVEPVQSRKPELQPREFLQELRRITQESGTALIFDEVITGFRIEPGGAQAHFGVRADLVTYGKIIGGGMPVGIVAGSSRFMDAVDGGDWNFGDDSYPKAQNTFVSGTFCHHPAAMAAALAVLKRLRQDGPALQERLNRRTAEFVEDLNAYCIRRGAPVRLVHFGSLFRFQVKGDWELLFYRLLCKGIYVWEGRTCFLSTEHSDEDLRQVRAAVVECIEEMMAAGFGPPEPEGPTPGGGKPELPALETTAAGAVVSTPMSSAQQRMYTLSQYEGGEQAYHLSGALQWEGKLDEARTEASFRALVARHESLRTSFSVDASGTFLQHVHATVPFALERGSYADEAEVVKRFARPFDLGVAPLLRVGLLKLADGRHLLALDVHHAVVDGQSLNTLFQEFVALYLGQPLSKAPRQSREHAAWEREYLRTQAEPSERYWVERLSGELPRLALPTDAPRSPERTFRGGELRLSHPSTVLRQRAQERGASLYMLLLAAYKVLLQRWTGQRETVVGTTHAGRQRGGFEGAVGMFVNSLPVRTHPRNGTSFLDFLDEVKRRCLEAYEHQDFPFELLARRLGAMGERGANPLFDTMFSYERAEERVIQLPGLSLRELFLPKPTSLFDFSLDVVEERGTLHLRFEYERGLFEHSTIERQARGFVHLLEEIARDPTCSLAKLSAPSPQELAELLRLSRGPVEALPTCTVTDLIEAQVARTPEAPALGVEGARLTYRELDERAHQLAWHLRSLGVGPEVRVGLYSERSLEMVVGLLAILKAGGAYVPLDPHLPHERLAWLLEDARITVLLSQPALMPRLPTGHAAQVVPLELEPLSARPRRALTSLTRADNLAYVMFTSGSTGRPKGVQVPHRTVVNFFTGMDACLDLSGRGVWLAVTPLSFDISVLELLWTLARGFTVVVQPEPRELLGLARAIREHAVTHLQCTPTLARALLSEPACAEALRSLRQMLVGGEALPLDLARALRERVPSVLNMYGPTETTVWSSTQALPARMEGSVSLGAPIANTQLYVLDAYLNLVPPGVPGELFIGGQGVARGYLGRPELTAERFVPDPFGATPGERLYRTGDRVCRRADGSLEFLGRIDFQVKLRGLRIELGEIEAALERHPQVHQAVVLMREDSPGDKRLVAYVMPTPGAQPPTAEEVRDFLKTKLPEYMVPWSIVALPALPLTVSGKVDRKALPAPVLVPVPEAPTASAPVEDDTCRVLFELAAEVLRVPRVRPEDNFLDLGGDSIKAIQLSARLASRGVSLSMRDVMRAESLGACAGLLALQGEGRSQEVAAKEQLTPSAHDRAPAVAAPEPWTVDHPGLTGRAGEEWIRTTGLEPAEIEALRALSPMQSGMLFETLLDPASNGQQFTLHLAGEVDVQALATAGRALADRHEALRTRFFAPSTGAPVQVVLRSPLVPLEVVDAPEDAALEALRERERARGFELSRDPLMRLTLARRSPGQSALVMTCHHIILDGWCLARLVEDLLRFYGAAHRGEPLAIERSPSPGAYVRWLLERDGSASLAYWKDYLAGYEKPVGLAHRKPAQAGREQRQHGFELPPEVGARLRTLAAACRVTLSGVLQVLWGLVLSHSASTEDIAFGLVVLGRPSQLPRVEEMVGLFINTIPVRLRMDRSASLRQVLQAQQARALASEPHHYCSLAEVQALTPLRNTLLTHALVFENYPLDRAQITATGREAGLDITRTEHFARETYDLVVNIELNDTLSVSLCYNAAVHDESTVRGAAELFEELCAAAEAEQTLEALEQQVLTHVRGRNKRRQSAVLSALRARKPIA</sequence>
<dbReference type="InterPro" id="IPR010071">
    <property type="entry name" value="AA_adenyl_dom"/>
</dbReference>
<dbReference type="InterPro" id="IPR036736">
    <property type="entry name" value="ACP-like_sf"/>
</dbReference>
<dbReference type="EMBL" id="CP022098">
    <property type="protein sequence ID" value="ATB42406.1"/>
    <property type="molecule type" value="Genomic_DNA"/>
</dbReference>
<evidence type="ECO:0000256" key="7">
    <source>
        <dbReference type="ARBA" id="ARBA00022679"/>
    </source>
</evidence>
<dbReference type="InterPro" id="IPR015424">
    <property type="entry name" value="PyrdxlP-dep_Trfase"/>
</dbReference>
<dbReference type="SMART" id="SM00825">
    <property type="entry name" value="PKS_KS"/>
    <property type="match status" value="1"/>
</dbReference>
<dbReference type="SUPFAM" id="SSF56801">
    <property type="entry name" value="Acetyl-CoA synthetase-like"/>
    <property type="match status" value="2"/>
</dbReference>
<dbReference type="PROSITE" id="PS50075">
    <property type="entry name" value="CARRIER"/>
    <property type="match status" value="3"/>
</dbReference>
<dbReference type="SUPFAM" id="SSF53383">
    <property type="entry name" value="PLP-dependent transferases"/>
    <property type="match status" value="1"/>
</dbReference>
<keyword evidence="8" id="KW-0663">Pyridoxal phosphate</keyword>
<accession>A0A250JGY3</accession>
<dbReference type="Pfam" id="PF00668">
    <property type="entry name" value="Condensation"/>
    <property type="match status" value="2"/>
</dbReference>
<dbReference type="Gene3D" id="3.30.300.30">
    <property type="match status" value="2"/>
</dbReference>
<comment type="function">
    <text evidence="11">Involved in production of the polyketide antibiotic thailandamide.</text>
</comment>
<organism evidence="15 16">
    <name type="scientific">Cystobacter fuscus</name>
    <dbReference type="NCBI Taxonomy" id="43"/>
    <lineage>
        <taxon>Bacteria</taxon>
        <taxon>Pseudomonadati</taxon>
        <taxon>Myxococcota</taxon>
        <taxon>Myxococcia</taxon>
        <taxon>Myxococcales</taxon>
        <taxon>Cystobacterineae</taxon>
        <taxon>Archangiaceae</taxon>
        <taxon>Cystobacter</taxon>
    </lineage>
</organism>
<dbReference type="NCBIfam" id="TIGR01733">
    <property type="entry name" value="AA-adenyl-dom"/>
    <property type="match status" value="1"/>
</dbReference>
<dbReference type="GO" id="GO:0005829">
    <property type="term" value="C:cytosol"/>
    <property type="evidence" value="ECO:0007669"/>
    <property type="project" value="TreeGrafter"/>
</dbReference>
<dbReference type="PANTHER" id="PTHR45527:SF1">
    <property type="entry name" value="FATTY ACID SYNTHASE"/>
    <property type="match status" value="1"/>
</dbReference>
<evidence type="ECO:0000259" key="13">
    <source>
        <dbReference type="PROSITE" id="PS50075"/>
    </source>
</evidence>
<protein>
    <submittedName>
        <fullName evidence="15">Hybrid non-ribosomal peptide synthase/polyketide synthase</fullName>
    </submittedName>
</protein>
<dbReference type="Proteomes" id="UP000217257">
    <property type="component" value="Chromosome"/>
</dbReference>
<dbReference type="GO" id="GO:0030170">
    <property type="term" value="F:pyridoxal phosphate binding"/>
    <property type="evidence" value="ECO:0007669"/>
    <property type="project" value="InterPro"/>
</dbReference>
<dbReference type="InterPro" id="IPR020845">
    <property type="entry name" value="AMP-binding_CS"/>
</dbReference>
<dbReference type="CDD" id="cd05930">
    <property type="entry name" value="A_NRPS"/>
    <property type="match status" value="1"/>
</dbReference>
<dbReference type="PROSITE" id="PS00606">
    <property type="entry name" value="KS3_1"/>
    <property type="match status" value="1"/>
</dbReference>
<evidence type="ECO:0000256" key="6">
    <source>
        <dbReference type="ARBA" id="ARBA00022553"/>
    </source>
</evidence>
<evidence type="ECO:0000313" key="15">
    <source>
        <dbReference type="EMBL" id="ATB42406.1"/>
    </source>
</evidence>
<dbReference type="InterPro" id="IPR042099">
    <property type="entry name" value="ANL_N_sf"/>
</dbReference>
<comment type="cofactor">
    <cofactor evidence="1">
        <name>pyridoxal 5'-phosphate</name>
        <dbReference type="ChEBI" id="CHEBI:597326"/>
    </cofactor>
</comment>
<dbReference type="InterPro" id="IPR001227">
    <property type="entry name" value="Ac_transferase_dom_sf"/>
</dbReference>
<comment type="similarity">
    <text evidence="10">In the C-terminal section; belongs to the NRP synthetase family.</text>
</comment>
<dbReference type="GO" id="GO:0006633">
    <property type="term" value="P:fatty acid biosynthetic process"/>
    <property type="evidence" value="ECO:0007669"/>
    <property type="project" value="InterPro"/>
</dbReference>
<comment type="subcellular location">
    <subcellularLocation>
        <location evidence="3">Cytoplasm</location>
    </subcellularLocation>
</comment>
<dbReference type="GO" id="GO:0008483">
    <property type="term" value="F:transaminase activity"/>
    <property type="evidence" value="ECO:0007669"/>
    <property type="project" value="InterPro"/>
</dbReference>
<dbReference type="InterPro" id="IPR000873">
    <property type="entry name" value="AMP-dep_synth/lig_dom"/>
</dbReference>
<dbReference type="FunFam" id="3.40.366.10:FF:000002">
    <property type="entry name" value="Probable polyketide synthase 2"/>
    <property type="match status" value="1"/>
</dbReference>
<dbReference type="PROSITE" id="PS00600">
    <property type="entry name" value="AA_TRANSFER_CLASS_3"/>
    <property type="match status" value="1"/>
</dbReference>
<evidence type="ECO:0000259" key="14">
    <source>
        <dbReference type="PROSITE" id="PS52004"/>
    </source>
</evidence>
<dbReference type="Gene3D" id="3.30.559.30">
    <property type="entry name" value="Nonribosomal peptide synthetase, condensation domain"/>
    <property type="match status" value="2"/>
</dbReference>
<dbReference type="GO" id="GO:0044550">
    <property type="term" value="P:secondary metabolite biosynthetic process"/>
    <property type="evidence" value="ECO:0007669"/>
    <property type="project" value="UniProtKB-ARBA"/>
</dbReference>
<dbReference type="PROSITE" id="PS00455">
    <property type="entry name" value="AMP_BINDING"/>
    <property type="match status" value="2"/>
</dbReference>
<dbReference type="SUPFAM" id="SSF47336">
    <property type="entry name" value="ACP-like"/>
    <property type="match status" value="3"/>
</dbReference>
<proteinExistence type="inferred from homology"/>
<dbReference type="InterPro" id="IPR049704">
    <property type="entry name" value="Aminotrans_3_PPA_site"/>
</dbReference>
<dbReference type="CDD" id="cd19531">
    <property type="entry name" value="LCL_NRPS-like"/>
    <property type="match status" value="1"/>
</dbReference>
<evidence type="ECO:0000256" key="11">
    <source>
        <dbReference type="ARBA" id="ARBA00054155"/>
    </source>
</evidence>
<dbReference type="FunFam" id="3.30.300.30:FF:000010">
    <property type="entry name" value="Enterobactin synthetase component F"/>
    <property type="match status" value="1"/>
</dbReference>
<dbReference type="FunFam" id="3.40.50.980:FF:000001">
    <property type="entry name" value="Non-ribosomal peptide synthetase"/>
    <property type="match status" value="1"/>
</dbReference>
<dbReference type="InterPro" id="IPR006162">
    <property type="entry name" value="Ppantetheine_attach_site"/>
</dbReference>
<evidence type="ECO:0000256" key="1">
    <source>
        <dbReference type="ARBA" id="ARBA00001933"/>
    </source>
</evidence>
<comment type="cofactor">
    <cofactor evidence="2">
        <name>pantetheine 4'-phosphate</name>
        <dbReference type="ChEBI" id="CHEBI:47942"/>
    </cofactor>
</comment>
<feature type="domain" description="Carrier" evidence="13">
    <location>
        <begin position="1536"/>
        <end position="1614"/>
    </location>
</feature>
<dbReference type="InterPro" id="IPR045851">
    <property type="entry name" value="AMP-bd_C_sf"/>
</dbReference>
<dbReference type="Pfam" id="PF13193">
    <property type="entry name" value="AMP-binding_C"/>
    <property type="match status" value="1"/>
</dbReference>
<dbReference type="InterPro" id="IPR025110">
    <property type="entry name" value="AMP-bd_C"/>
</dbReference>
<feature type="domain" description="Ketosynthase family 3 (KS3)" evidence="14">
    <location>
        <begin position="640"/>
        <end position="1064"/>
    </location>
</feature>
<dbReference type="SUPFAM" id="SSF55048">
    <property type="entry name" value="Probable ACP-binding domain of malonyl-CoA ACP transacylase"/>
    <property type="match status" value="1"/>
</dbReference>
<keyword evidence="7" id="KW-0808">Transferase</keyword>
<dbReference type="SMART" id="SM00823">
    <property type="entry name" value="PKS_PP"/>
    <property type="match status" value="3"/>
</dbReference>
<evidence type="ECO:0000313" key="16">
    <source>
        <dbReference type="Proteomes" id="UP000217257"/>
    </source>
</evidence>
<dbReference type="Pfam" id="PF00550">
    <property type="entry name" value="PP-binding"/>
    <property type="match status" value="3"/>
</dbReference>
<dbReference type="InterPro" id="IPR016036">
    <property type="entry name" value="Malonyl_transacylase_ACP-bd"/>
</dbReference>
<dbReference type="PROSITE" id="PS52004">
    <property type="entry name" value="KS3_2"/>
    <property type="match status" value="1"/>
</dbReference>
<dbReference type="CDD" id="cd00833">
    <property type="entry name" value="PKS"/>
    <property type="match status" value="1"/>
</dbReference>
<evidence type="ECO:0000256" key="10">
    <source>
        <dbReference type="ARBA" id="ARBA00029443"/>
    </source>
</evidence>
<dbReference type="PROSITE" id="PS00012">
    <property type="entry name" value="PHOSPHOPANTETHEINE"/>
    <property type="match status" value="1"/>
</dbReference>
<dbReference type="GO" id="GO:0031177">
    <property type="term" value="F:phosphopantetheine binding"/>
    <property type="evidence" value="ECO:0007669"/>
    <property type="project" value="InterPro"/>
</dbReference>
<dbReference type="FunFam" id="3.40.47.10:FF:000019">
    <property type="entry name" value="Polyketide synthase type I"/>
    <property type="match status" value="1"/>
</dbReference>
<dbReference type="InterPro" id="IPR005814">
    <property type="entry name" value="Aminotrans_3"/>
</dbReference>
<dbReference type="InterPro" id="IPR015422">
    <property type="entry name" value="PyrdxlP-dep_Trfase_small"/>
</dbReference>
<feature type="region of interest" description="Disordered" evidence="12">
    <location>
        <begin position="3246"/>
        <end position="3269"/>
    </location>
</feature>
<feature type="compositionally biased region" description="Pro residues" evidence="12">
    <location>
        <begin position="1694"/>
        <end position="1704"/>
    </location>
</feature>
<dbReference type="Gene3D" id="3.90.1150.10">
    <property type="entry name" value="Aspartate Aminotransferase, domain 1"/>
    <property type="match status" value="1"/>
</dbReference>
<dbReference type="GO" id="GO:0004315">
    <property type="term" value="F:3-oxoacyl-[acyl-carrier-protein] synthase activity"/>
    <property type="evidence" value="ECO:0007669"/>
    <property type="project" value="InterPro"/>
</dbReference>
<dbReference type="SUPFAM" id="SSF52777">
    <property type="entry name" value="CoA-dependent acyltransferases"/>
    <property type="match status" value="4"/>
</dbReference>
<dbReference type="InterPro" id="IPR001242">
    <property type="entry name" value="Condensation_dom"/>
</dbReference>
<evidence type="ECO:0000256" key="12">
    <source>
        <dbReference type="SAM" id="MobiDB-lite"/>
    </source>
</evidence>
<keyword evidence="4" id="KW-0596">Phosphopantetheine</keyword>
<evidence type="ECO:0000256" key="9">
    <source>
        <dbReference type="ARBA" id="ARBA00023054"/>
    </source>
</evidence>
<keyword evidence="9" id="KW-0175">Coiled coil</keyword>
<name>A0A250JGY3_9BACT</name>
<dbReference type="Gene3D" id="3.40.50.12780">
    <property type="entry name" value="N-terminal domain of ligase-like"/>
    <property type="match status" value="2"/>
</dbReference>
<keyword evidence="5" id="KW-0963">Cytoplasm</keyword>
<dbReference type="SUPFAM" id="SSF52151">
    <property type="entry name" value="FabD/lysophospholipase-like"/>
    <property type="match status" value="1"/>
</dbReference>
<dbReference type="InterPro" id="IPR023213">
    <property type="entry name" value="CAT-like_dom_sf"/>
</dbReference>
<dbReference type="InterPro" id="IPR020806">
    <property type="entry name" value="PKS_PP-bd"/>
</dbReference>
<reference evidence="15 16" key="1">
    <citation type="submission" date="2017-06" db="EMBL/GenBank/DDBJ databases">
        <title>Sequencing and comparative analysis of myxobacterial genomes.</title>
        <authorList>
            <person name="Rupp O."/>
            <person name="Goesmann A."/>
            <person name="Sogaard-Andersen L."/>
        </authorList>
    </citation>
    <scope>NUCLEOTIDE SEQUENCE [LARGE SCALE GENOMIC DNA]</scope>
    <source>
        <strain evidence="15 16">DSM 52655</strain>
    </source>
</reference>
<dbReference type="SUPFAM" id="SSF53901">
    <property type="entry name" value="Thiolase-like"/>
    <property type="match status" value="1"/>
</dbReference>
<dbReference type="InterPro" id="IPR015421">
    <property type="entry name" value="PyrdxlP-dep_Trfase_major"/>
</dbReference>
<dbReference type="FunFam" id="2.30.38.10:FF:000001">
    <property type="entry name" value="Non-ribosomal peptide synthetase PvdI"/>
    <property type="match status" value="1"/>
</dbReference>
<evidence type="ECO:0000256" key="2">
    <source>
        <dbReference type="ARBA" id="ARBA00001957"/>
    </source>
</evidence>
<dbReference type="InterPro" id="IPR016039">
    <property type="entry name" value="Thiolase-like"/>
</dbReference>
<dbReference type="InterPro" id="IPR020841">
    <property type="entry name" value="PKS_Beta-ketoAc_synthase_dom"/>
</dbReference>
<dbReference type="Gene3D" id="3.30.70.3290">
    <property type="match status" value="1"/>
</dbReference>
<dbReference type="InterPro" id="IPR009081">
    <property type="entry name" value="PP-bd_ACP"/>
</dbReference>
<dbReference type="SMART" id="SM00827">
    <property type="entry name" value="PKS_AT"/>
    <property type="match status" value="1"/>
</dbReference>
<dbReference type="Pfam" id="PF22621">
    <property type="entry name" value="CurL-like_PKS_C"/>
    <property type="match status" value="1"/>
</dbReference>
<dbReference type="Pfam" id="PF00501">
    <property type="entry name" value="AMP-binding"/>
    <property type="match status" value="2"/>
</dbReference>
<keyword evidence="6" id="KW-0597">Phosphoprotein</keyword>